<reference evidence="2 3" key="1">
    <citation type="submission" date="2018-06" db="EMBL/GenBank/DDBJ databases">
        <title>Comparative genomics reveals the genomic features of Rhizophagus irregularis, R. cerebriforme, R. diaphanum and Gigaspora rosea, and their symbiotic lifestyle signature.</title>
        <authorList>
            <person name="Morin E."/>
            <person name="San Clemente H."/>
            <person name="Chen E.C.H."/>
            <person name="De La Providencia I."/>
            <person name="Hainaut M."/>
            <person name="Kuo A."/>
            <person name="Kohler A."/>
            <person name="Murat C."/>
            <person name="Tang N."/>
            <person name="Roy S."/>
            <person name="Loubradou J."/>
            <person name="Henrissat B."/>
            <person name="Grigoriev I.V."/>
            <person name="Corradi N."/>
            <person name="Roux C."/>
            <person name="Martin F.M."/>
        </authorList>
    </citation>
    <scope>NUCLEOTIDE SEQUENCE [LARGE SCALE GENOMIC DNA]</scope>
    <source>
        <strain evidence="2 3">DAOM 194757</strain>
    </source>
</reference>
<sequence>MQLPPNTAINEALLENVLAMIVCILTKIPVFIIGAPGSLKSLMIKLVRQNLRGSGSNDRYF</sequence>
<name>A0A397WBS6_9GLOM</name>
<keyword evidence="1" id="KW-1133">Transmembrane helix</keyword>
<protein>
    <recommendedName>
        <fullName evidence="4">ATPase dynein-related AAA domain-containing protein</fullName>
    </recommendedName>
</protein>
<dbReference type="InterPro" id="IPR031248">
    <property type="entry name" value="RNF213"/>
</dbReference>
<dbReference type="EMBL" id="QKWP01000017">
    <property type="protein sequence ID" value="RIB30263.1"/>
    <property type="molecule type" value="Genomic_DNA"/>
</dbReference>
<dbReference type="GO" id="GO:0004842">
    <property type="term" value="F:ubiquitin-protein transferase activity"/>
    <property type="evidence" value="ECO:0007669"/>
    <property type="project" value="InterPro"/>
</dbReference>
<keyword evidence="1" id="KW-0472">Membrane</keyword>
<dbReference type="PANTHER" id="PTHR22605:SF1">
    <property type="entry name" value="RZ-TYPE DOMAIN-CONTAINING PROTEIN"/>
    <property type="match status" value="1"/>
</dbReference>
<feature type="transmembrane region" description="Helical" evidence="1">
    <location>
        <begin position="17"/>
        <end position="39"/>
    </location>
</feature>
<evidence type="ECO:0000313" key="3">
    <source>
        <dbReference type="Proteomes" id="UP000266673"/>
    </source>
</evidence>
<dbReference type="OrthoDB" id="2406744at2759"/>
<accession>A0A397WBS6</accession>
<comment type="caution">
    <text evidence="2">The sequence shown here is derived from an EMBL/GenBank/DDBJ whole genome shotgun (WGS) entry which is preliminary data.</text>
</comment>
<dbReference type="PANTHER" id="PTHR22605">
    <property type="entry name" value="RZ-TYPE DOMAIN-CONTAINING PROTEIN"/>
    <property type="match status" value="1"/>
</dbReference>
<evidence type="ECO:0008006" key="4">
    <source>
        <dbReference type="Google" id="ProtNLM"/>
    </source>
</evidence>
<dbReference type="GO" id="GO:0016887">
    <property type="term" value="F:ATP hydrolysis activity"/>
    <property type="evidence" value="ECO:0007669"/>
    <property type="project" value="InterPro"/>
</dbReference>
<dbReference type="Proteomes" id="UP000266673">
    <property type="component" value="Unassembled WGS sequence"/>
</dbReference>
<keyword evidence="3" id="KW-1185">Reference proteome</keyword>
<evidence type="ECO:0000313" key="2">
    <source>
        <dbReference type="EMBL" id="RIB30263.1"/>
    </source>
</evidence>
<proteinExistence type="predicted"/>
<dbReference type="AlphaFoldDB" id="A0A397WBS6"/>
<evidence type="ECO:0000256" key="1">
    <source>
        <dbReference type="SAM" id="Phobius"/>
    </source>
</evidence>
<organism evidence="2 3">
    <name type="scientific">Gigaspora rosea</name>
    <dbReference type="NCBI Taxonomy" id="44941"/>
    <lineage>
        <taxon>Eukaryota</taxon>
        <taxon>Fungi</taxon>
        <taxon>Fungi incertae sedis</taxon>
        <taxon>Mucoromycota</taxon>
        <taxon>Glomeromycotina</taxon>
        <taxon>Glomeromycetes</taxon>
        <taxon>Diversisporales</taxon>
        <taxon>Gigasporaceae</taxon>
        <taxon>Gigaspora</taxon>
    </lineage>
</organism>
<gene>
    <name evidence="2" type="ORF">C2G38_2153170</name>
</gene>
<keyword evidence="1" id="KW-0812">Transmembrane</keyword>
<dbReference type="STRING" id="44941.A0A397WBS6"/>